<keyword evidence="3" id="KW-1185">Reference proteome</keyword>
<dbReference type="Proteomes" id="UP000280792">
    <property type="component" value="Unassembled WGS sequence"/>
</dbReference>
<evidence type="ECO:0000256" key="1">
    <source>
        <dbReference type="SAM" id="SignalP"/>
    </source>
</evidence>
<gene>
    <name evidence="2" type="ORF">D0544_01540</name>
</gene>
<name>A0A3P3VNA5_9GAMM</name>
<comment type="caution">
    <text evidence="2">The sequence shown here is derived from an EMBL/GenBank/DDBJ whole genome shotgun (WGS) entry which is preliminary data.</text>
</comment>
<reference evidence="2 3" key="2">
    <citation type="submission" date="2018-12" db="EMBL/GenBank/DDBJ databases">
        <title>Simiduia agarivorans gen. nov., sp. nov., a marine, agarolytic bacterium isolated from shallow coastal water from Keelung, Taiwan.</title>
        <authorList>
            <person name="Shieh W.Y."/>
        </authorList>
    </citation>
    <scope>NUCLEOTIDE SEQUENCE [LARGE SCALE GENOMIC DNA]</scope>
    <source>
        <strain evidence="2 3">GTF-13</strain>
    </source>
</reference>
<feature type="chain" id="PRO_5017974733" evidence="1">
    <location>
        <begin position="22"/>
        <end position="249"/>
    </location>
</feature>
<proteinExistence type="predicted"/>
<protein>
    <submittedName>
        <fullName evidence="2">TIGR04219 family outer membrane beta-barrel protein</fullName>
    </submittedName>
</protein>
<accession>A0A3P3VNA5</accession>
<reference evidence="2 3" key="1">
    <citation type="submission" date="2018-08" db="EMBL/GenBank/DDBJ databases">
        <authorList>
            <person name="Khan S.A."/>
        </authorList>
    </citation>
    <scope>NUCLEOTIDE SEQUENCE [LARGE SCALE GENOMIC DNA]</scope>
    <source>
        <strain evidence="2 3">GTF-13</strain>
    </source>
</reference>
<feature type="signal peptide" evidence="1">
    <location>
        <begin position="1"/>
        <end position="21"/>
    </location>
</feature>
<sequence length="249" mass="27322">MQKISKALAWTTLALAAQASADTVLGVYAGAGYWDVDYSGDIGKSNARLNPLDIKDDNHNFYYIALEHPVPLLPNIQLQHNDISTQGTSVLAANQVVLGGNYGAGSTLRTELDLTHTDALFYYELLDNWVNLDLGAGVRKFDGFAKTTDGTSTSRRDLDGYLPMAYLKAQGDLPLTGFSVAADLRILRGLDDEVTDYSVKLAYTTDLIPLFDLGIELGYRSMELKLEDLDQLETDLKLDGPYAGVNFHF</sequence>
<evidence type="ECO:0000313" key="2">
    <source>
        <dbReference type="EMBL" id="RRJ83827.1"/>
    </source>
</evidence>
<dbReference type="NCBIfam" id="TIGR04219">
    <property type="entry name" value="OMP_w_GlyGly"/>
    <property type="match status" value="1"/>
</dbReference>
<organism evidence="2 3">
    <name type="scientific">Aestuariirhabdus litorea</name>
    <dbReference type="NCBI Taxonomy" id="2528527"/>
    <lineage>
        <taxon>Bacteria</taxon>
        <taxon>Pseudomonadati</taxon>
        <taxon>Pseudomonadota</taxon>
        <taxon>Gammaproteobacteria</taxon>
        <taxon>Oceanospirillales</taxon>
        <taxon>Aestuariirhabdaceae</taxon>
        <taxon>Aestuariirhabdus</taxon>
    </lineage>
</organism>
<dbReference type="InterPro" id="IPR026387">
    <property type="entry name" value="OMP_w_GlyGly"/>
</dbReference>
<dbReference type="EMBL" id="QWEZ01000001">
    <property type="protein sequence ID" value="RRJ83827.1"/>
    <property type="molecule type" value="Genomic_DNA"/>
</dbReference>
<dbReference type="AlphaFoldDB" id="A0A3P3VNA5"/>
<dbReference type="RefSeq" id="WP_125014171.1">
    <property type="nucleotide sequence ID" value="NZ_QWEZ01000001.1"/>
</dbReference>
<keyword evidence="1" id="KW-0732">Signal</keyword>
<evidence type="ECO:0000313" key="3">
    <source>
        <dbReference type="Proteomes" id="UP000280792"/>
    </source>
</evidence>